<evidence type="ECO:0000256" key="2">
    <source>
        <dbReference type="SAM" id="Phobius"/>
    </source>
</evidence>
<protein>
    <submittedName>
        <fullName evidence="3">Uncharacterized protein</fullName>
    </submittedName>
</protein>
<dbReference type="Proteomes" id="UP000320914">
    <property type="component" value="Unassembled WGS sequence"/>
</dbReference>
<evidence type="ECO:0000256" key="1">
    <source>
        <dbReference type="SAM" id="MobiDB-lite"/>
    </source>
</evidence>
<evidence type="ECO:0000313" key="4">
    <source>
        <dbReference type="Proteomes" id="UP000320914"/>
    </source>
</evidence>
<dbReference type="EMBL" id="RCZA01000014">
    <property type="protein sequence ID" value="TPG77141.1"/>
    <property type="molecule type" value="Genomic_DNA"/>
</dbReference>
<proteinExistence type="predicted"/>
<name>A0A502HR22_9PSED</name>
<accession>A0A502HR22</accession>
<evidence type="ECO:0000313" key="3">
    <source>
        <dbReference type="EMBL" id="TPG77141.1"/>
    </source>
</evidence>
<keyword evidence="2" id="KW-0472">Membrane</keyword>
<comment type="caution">
    <text evidence="3">The sequence shown here is derived from an EMBL/GenBank/DDBJ whole genome shotgun (WGS) entry which is preliminary data.</text>
</comment>
<feature type="transmembrane region" description="Helical" evidence="2">
    <location>
        <begin position="12"/>
        <end position="39"/>
    </location>
</feature>
<feature type="region of interest" description="Disordered" evidence="1">
    <location>
        <begin position="53"/>
        <end position="88"/>
    </location>
</feature>
<reference evidence="3 4" key="1">
    <citation type="journal article" date="2019" name="Environ. Microbiol.">
        <title>Species interactions and distinct microbial communities in high Arctic permafrost affected cryosols are associated with the CH4 and CO2 gas fluxes.</title>
        <authorList>
            <person name="Altshuler I."/>
            <person name="Hamel J."/>
            <person name="Turney S."/>
            <person name="Magnuson E."/>
            <person name="Levesque R."/>
            <person name="Greer C."/>
            <person name="Whyte L.G."/>
        </authorList>
    </citation>
    <scope>NUCLEOTIDE SEQUENCE [LARGE SCALE GENOMIC DNA]</scope>
    <source>
        <strain evidence="3 4">OWC5</strain>
    </source>
</reference>
<organism evidence="3 4">
    <name type="scientific">Pseudomonas mandelii</name>
    <dbReference type="NCBI Taxonomy" id="75612"/>
    <lineage>
        <taxon>Bacteria</taxon>
        <taxon>Pseudomonadati</taxon>
        <taxon>Pseudomonadota</taxon>
        <taxon>Gammaproteobacteria</taxon>
        <taxon>Pseudomonadales</taxon>
        <taxon>Pseudomonadaceae</taxon>
        <taxon>Pseudomonas</taxon>
    </lineage>
</organism>
<keyword evidence="2" id="KW-1133">Transmembrane helix</keyword>
<gene>
    <name evidence="3" type="ORF">EAH74_27865</name>
</gene>
<dbReference type="AlphaFoldDB" id="A0A502HR22"/>
<sequence length="167" mass="17886">MSGEKQKLYADLLYVGASLLAKLLILPLPLPLPLLWLLILICLPLSQRPNAGIAQGAPRQGCRGSRPRPWMADGGGPPEQCRSEGMPSLGEAPNGGVRALGYLGLFQVTRCKSETASSHHRRNGYVPPTLHQAARLAALISFLYWAFKLSICAPSSSSVALPNSFLA</sequence>
<keyword evidence="2" id="KW-0812">Transmembrane</keyword>